<evidence type="ECO:0000313" key="4">
    <source>
        <dbReference type="EMBL" id="MDC0722121.1"/>
    </source>
</evidence>
<organism evidence="4 5">
    <name type="scientific">Nannocystis bainbridge</name>
    <dbReference type="NCBI Taxonomy" id="2995303"/>
    <lineage>
        <taxon>Bacteria</taxon>
        <taxon>Pseudomonadati</taxon>
        <taxon>Myxococcota</taxon>
        <taxon>Polyangia</taxon>
        <taxon>Nannocystales</taxon>
        <taxon>Nannocystaceae</taxon>
        <taxon>Nannocystis</taxon>
    </lineage>
</organism>
<dbReference type="Gene3D" id="2.60.120.10">
    <property type="entry name" value="Jelly Rolls"/>
    <property type="match status" value="1"/>
</dbReference>
<dbReference type="Pfam" id="PF07883">
    <property type="entry name" value="Cupin_2"/>
    <property type="match status" value="1"/>
</dbReference>
<dbReference type="InterPro" id="IPR001387">
    <property type="entry name" value="Cro/C1-type_HTH"/>
</dbReference>
<dbReference type="PANTHER" id="PTHR46797">
    <property type="entry name" value="HTH-TYPE TRANSCRIPTIONAL REGULATOR"/>
    <property type="match status" value="1"/>
</dbReference>
<dbReference type="RefSeq" id="WP_272090617.1">
    <property type="nucleotide sequence ID" value="NZ_JAQNDL010000003.1"/>
</dbReference>
<dbReference type="InterPro" id="IPR011051">
    <property type="entry name" value="RmlC_Cupin_sf"/>
</dbReference>
<dbReference type="InterPro" id="IPR010982">
    <property type="entry name" value="Lambda_DNA-bd_dom_sf"/>
</dbReference>
<dbReference type="SUPFAM" id="SSF51182">
    <property type="entry name" value="RmlC-like cupins"/>
    <property type="match status" value="1"/>
</dbReference>
<evidence type="ECO:0000256" key="1">
    <source>
        <dbReference type="ARBA" id="ARBA00023125"/>
    </source>
</evidence>
<keyword evidence="5" id="KW-1185">Reference proteome</keyword>
<dbReference type="PROSITE" id="PS50943">
    <property type="entry name" value="HTH_CROC1"/>
    <property type="match status" value="1"/>
</dbReference>
<name>A0ABT5E8C9_9BACT</name>
<proteinExistence type="predicted"/>
<dbReference type="InterPro" id="IPR013096">
    <property type="entry name" value="Cupin_2"/>
</dbReference>
<dbReference type="EMBL" id="JAQNDL010000003">
    <property type="protein sequence ID" value="MDC0722121.1"/>
    <property type="molecule type" value="Genomic_DNA"/>
</dbReference>
<protein>
    <submittedName>
        <fullName evidence="4">XRE family transcriptional regulator</fullName>
    </submittedName>
</protein>
<feature type="region of interest" description="Disordered" evidence="2">
    <location>
        <begin position="1"/>
        <end position="44"/>
    </location>
</feature>
<dbReference type="SUPFAM" id="SSF47413">
    <property type="entry name" value="lambda repressor-like DNA-binding domains"/>
    <property type="match status" value="1"/>
</dbReference>
<dbReference type="PANTHER" id="PTHR46797:SF1">
    <property type="entry name" value="METHYLPHOSPHONATE SYNTHASE"/>
    <property type="match status" value="1"/>
</dbReference>
<dbReference type="SMART" id="SM00530">
    <property type="entry name" value="HTH_XRE"/>
    <property type="match status" value="1"/>
</dbReference>
<evidence type="ECO:0000313" key="5">
    <source>
        <dbReference type="Proteomes" id="UP001221686"/>
    </source>
</evidence>
<dbReference type="InterPro" id="IPR050807">
    <property type="entry name" value="TransReg_Diox_bact_type"/>
</dbReference>
<evidence type="ECO:0000259" key="3">
    <source>
        <dbReference type="PROSITE" id="PS50943"/>
    </source>
</evidence>
<dbReference type="CDD" id="cd02209">
    <property type="entry name" value="cupin_XRE_C"/>
    <property type="match status" value="1"/>
</dbReference>
<feature type="domain" description="HTH cro/C1-type" evidence="3">
    <location>
        <begin position="67"/>
        <end position="121"/>
    </location>
</feature>
<comment type="caution">
    <text evidence="4">The sequence shown here is derived from an EMBL/GenBank/DDBJ whole genome shotgun (WGS) entry which is preliminary data.</text>
</comment>
<accession>A0ABT5E8C9</accession>
<dbReference type="CDD" id="cd00093">
    <property type="entry name" value="HTH_XRE"/>
    <property type="match status" value="1"/>
</dbReference>
<dbReference type="Proteomes" id="UP001221686">
    <property type="component" value="Unassembled WGS sequence"/>
</dbReference>
<reference evidence="4 5" key="1">
    <citation type="submission" date="2022-11" db="EMBL/GenBank/DDBJ databases">
        <title>Minimal conservation of predation-associated metabolite biosynthetic gene clusters underscores biosynthetic potential of Myxococcota including descriptions for ten novel species: Archangium lansinium sp. nov., Myxococcus landrumus sp. nov., Nannocystis bai.</title>
        <authorList>
            <person name="Ahearne A."/>
            <person name="Stevens C."/>
            <person name="Dowd S."/>
        </authorList>
    </citation>
    <scope>NUCLEOTIDE SEQUENCE [LARGE SCALE GENOMIC DNA]</scope>
    <source>
        <strain evidence="4 5">BB15-2</strain>
    </source>
</reference>
<dbReference type="InterPro" id="IPR014710">
    <property type="entry name" value="RmlC-like_jellyroll"/>
</dbReference>
<dbReference type="Gene3D" id="1.10.260.40">
    <property type="entry name" value="lambda repressor-like DNA-binding domains"/>
    <property type="match status" value="1"/>
</dbReference>
<dbReference type="Pfam" id="PF01381">
    <property type="entry name" value="HTH_3"/>
    <property type="match status" value="1"/>
</dbReference>
<sequence>MASRTPRRPASEAVPGASAPRPAGADGARSEAESGGRPAADATSEIALLGEGDIGAAELTRRLADNIRTLRKARGYSLDDMARRSGVSRASLSQVETAKTNPTIAILWKIAAGLEVPFSALLGADKTERVSVLRRPDQRVLRSADGQLESRPLTPAGTLGGVEVYELRLAPRAVHSSEPHAPGTGESVTVLVGQLRLRVAEEVHDLSAGDTASFAADVGHSYENPGRTHTLVHNVIVYQR</sequence>
<gene>
    <name evidence="4" type="ORF">POL25_34790</name>
</gene>
<keyword evidence="1" id="KW-0238">DNA-binding</keyword>
<evidence type="ECO:0000256" key="2">
    <source>
        <dbReference type="SAM" id="MobiDB-lite"/>
    </source>
</evidence>